<dbReference type="RefSeq" id="WP_079540278.1">
    <property type="nucleotide sequence ID" value="NZ_CP171111.1"/>
</dbReference>
<dbReference type="Gene3D" id="3.50.50.60">
    <property type="entry name" value="FAD/NAD(P)-binding domain"/>
    <property type="match status" value="1"/>
</dbReference>
<dbReference type="AlphaFoldDB" id="A0A1C3H3V2"/>
<dbReference type="EC" id="1.5.3.1" evidence="6"/>
<accession>A0A1C3H3V2</accession>
<name>A0A1C3H3V2_9GAMM</name>
<organism evidence="6 7">
    <name type="scientific">Cardiobacterium hominis</name>
    <dbReference type="NCBI Taxonomy" id="2718"/>
    <lineage>
        <taxon>Bacteria</taxon>
        <taxon>Pseudomonadati</taxon>
        <taxon>Pseudomonadota</taxon>
        <taxon>Gammaproteobacteria</taxon>
        <taxon>Cardiobacteriales</taxon>
        <taxon>Cardiobacteriaceae</taxon>
        <taxon>Cardiobacterium</taxon>
    </lineage>
</organism>
<dbReference type="GO" id="GO:0008115">
    <property type="term" value="F:sarcosine oxidase activity"/>
    <property type="evidence" value="ECO:0007669"/>
    <property type="project" value="UniProtKB-EC"/>
</dbReference>
<evidence type="ECO:0000259" key="5">
    <source>
        <dbReference type="Pfam" id="PF01266"/>
    </source>
</evidence>
<evidence type="ECO:0000256" key="4">
    <source>
        <dbReference type="ARBA" id="ARBA00023002"/>
    </source>
</evidence>
<dbReference type="InterPro" id="IPR036188">
    <property type="entry name" value="FAD/NAD-bd_sf"/>
</dbReference>
<keyword evidence="4 6" id="KW-0560">Oxidoreductase</keyword>
<dbReference type="InterPro" id="IPR006076">
    <property type="entry name" value="FAD-dep_OxRdtase"/>
</dbReference>
<dbReference type="SUPFAM" id="SSF54373">
    <property type="entry name" value="FAD-linked reductases, C-terminal domain"/>
    <property type="match status" value="1"/>
</dbReference>
<proteinExistence type="predicted"/>
<dbReference type="SUPFAM" id="SSF51905">
    <property type="entry name" value="FAD/NAD(P)-binding domain"/>
    <property type="match status" value="1"/>
</dbReference>
<evidence type="ECO:0000313" key="7">
    <source>
        <dbReference type="Proteomes" id="UP000190837"/>
    </source>
</evidence>
<dbReference type="Pfam" id="PF01266">
    <property type="entry name" value="DAO"/>
    <property type="match status" value="1"/>
</dbReference>
<dbReference type="Gene3D" id="3.30.9.10">
    <property type="entry name" value="D-Amino Acid Oxidase, subunit A, domain 2"/>
    <property type="match status" value="1"/>
</dbReference>
<feature type="domain" description="FAD dependent oxidoreductase" evidence="5">
    <location>
        <begin position="5"/>
        <end position="352"/>
    </location>
</feature>
<sequence>MKTYDLIIIGSGSMGAAGGYYASRSGLRTLLIDAHTPPHDQGAHHGQTRLYRYLYHNDAYQHLLNRAAILWPKLEGAHHARLLTRCGVINLAPKTSASLAAKRLIAERYRLPYQWLEADAIEKRWPGLNVPADTIGLYETEAGYLHSESAVALLLEQAQRHGADTAFNQLVTRIAREAEILRVESGAQHYHAHRVALCAGTWANHIAGLGFQLPFTPVRKTFAWYDVPAAYQESHGFPGFTAETADGIYYGFPDSGDGLKVGRHDGGEIMRTAAERYPYGHYDDRRDTDRFLQQYFPQAGALRDGKVCSYDRTATEDFIISLHPKDPRILILSGFSGHGFKFVPAVGEQIARFAVGESLPAALAPFFLK</sequence>
<evidence type="ECO:0000256" key="2">
    <source>
        <dbReference type="ARBA" id="ARBA00022630"/>
    </source>
</evidence>
<dbReference type="GO" id="GO:0050660">
    <property type="term" value="F:flavin adenine dinucleotide binding"/>
    <property type="evidence" value="ECO:0007669"/>
    <property type="project" value="InterPro"/>
</dbReference>
<dbReference type="PANTHER" id="PTHR10961">
    <property type="entry name" value="PEROXISOMAL SARCOSINE OXIDASE"/>
    <property type="match status" value="1"/>
</dbReference>
<protein>
    <submittedName>
        <fullName evidence="6">Putative sarcosine oxidase</fullName>
        <ecNumber evidence="6">1.5.3.1</ecNumber>
    </submittedName>
</protein>
<gene>
    <name evidence="6" type="ORF">CHUV0807_1081</name>
</gene>
<dbReference type="EMBL" id="FKLO01000041">
    <property type="protein sequence ID" value="SAM63079.1"/>
    <property type="molecule type" value="Genomic_DNA"/>
</dbReference>
<dbReference type="Proteomes" id="UP000190837">
    <property type="component" value="Unassembled WGS sequence"/>
</dbReference>
<dbReference type="PANTHER" id="PTHR10961:SF7">
    <property type="entry name" value="FAD DEPENDENT OXIDOREDUCTASE DOMAIN-CONTAINING PROTEIN"/>
    <property type="match status" value="1"/>
</dbReference>
<keyword evidence="3" id="KW-0274">FAD</keyword>
<evidence type="ECO:0000256" key="1">
    <source>
        <dbReference type="ARBA" id="ARBA00001974"/>
    </source>
</evidence>
<reference evidence="7" key="1">
    <citation type="submission" date="2016-04" db="EMBL/GenBank/DDBJ databases">
        <authorList>
            <person name="Tagini F."/>
        </authorList>
    </citation>
    <scope>NUCLEOTIDE SEQUENCE [LARGE SCALE GENOMIC DNA]</scope>
    <source>
        <strain evidence="7">CHUV0807</strain>
    </source>
</reference>
<keyword evidence="2" id="KW-0285">Flavoprotein</keyword>
<dbReference type="GO" id="GO:0005829">
    <property type="term" value="C:cytosol"/>
    <property type="evidence" value="ECO:0007669"/>
    <property type="project" value="TreeGrafter"/>
</dbReference>
<dbReference type="NCBIfam" id="NF008425">
    <property type="entry name" value="PRK11259.1"/>
    <property type="match status" value="1"/>
</dbReference>
<evidence type="ECO:0000313" key="6">
    <source>
        <dbReference type="EMBL" id="SAM63079.1"/>
    </source>
</evidence>
<evidence type="ECO:0000256" key="3">
    <source>
        <dbReference type="ARBA" id="ARBA00022827"/>
    </source>
</evidence>
<comment type="cofactor">
    <cofactor evidence="1">
        <name>FAD</name>
        <dbReference type="ChEBI" id="CHEBI:57692"/>
    </cofactor>
</comment>
<dbReference type="InterPro" id="IPR045170">
    <property type="entry name" value="MTOX"/>
</dbReference>